<evidence type="ECO:0000259" key="1">
    <source>
        <dbReference type="Pfam" id="PF01966"/>
    </source>
</evidence>
<dbReference type="SUPFAM" id="SSF109604">
    <property type="entry name" value="HD-domain/PDEase-like"/>
    <property type="match status" value="1"/>
</dbReference>
<dbReference type="Gene3D" id="1.10.3210.10">
    <property type="entry name" value="Hypothetical protein af1432"/>
    <property type="match status" value="1"/>
</dbReference>
<feature type="domain" description="HD" evidence="1">
    <location>
        <begin position="28"/>
        <end position="123"/>
    </location>
</feature>
<dbReference type="EMBL" id="SMJU01000012">
    <property type="protein sequence ID" value="TDB62289.1"/>
    <property type="molecule type" value="Genomic_DNA"/>
</dbReference>
<protein>
    <submittedName>
        <fullName evidence="2">HD domain-containing protein</fullName>
    </submittedName>
</protein>
<dbReference type="CDD" id="cd00077">
    <property type="entry name" value="HDc"/>
    <property type="match status" value="1"/>
</dbReference>
<accession>A0A4R4K7Y6</accession>
<dbReference type="OrthoDB" id="5728337at2"/>
<evidence type="ECO:0000313" key="3">
    <source>
        <dbReference type="Proteomes" id="UP000295706"/>
    </source>
</evidence>
<name>A0A4R4K7Y6_9BACT</name>
<comment type="caution">
    <text evidence="2">The sequence shown here is derived from an EMBL/GenBank/DDBJ whole genome shotgun (WGS) entry which is preliminary data.</text>
</comment>
<dbReference type="Proteomes" id="UP000295706">
    <property type="component" value="Unassembled WGS sequence"/>
</dbReference>
<organism evidence="2 3">
    <name type="scientific">Arundinibacter roseus</name>
    <dbReference type="NCBI Taxonomy" id="2070510"/>
    <lineage>
        <taxon>Bacteria</taxon>
        <taxon>Pseudomonadati</taxon>
        <taxon>Bacteroidota</taxon>
        <taxon>Cytophagia</taxon>
        <taxon>Cytophagales</taxon>
        <taxon>Spirosomataceae</taxon>
        <taxon>Arundinibacter</taxon>
    </lineage>
</organism>
<keyword evidence="3" id="KW-1185">Reference proteome</keyword>
<dbReference type="RefSeq" id="WP_132120269.1">
    <property type="nucleotide sequence ID" value="NZ_SMJU01000012.1"/>
</dbReference>
<proteinExistence type="predicted"/>
<reference evidence="2 3" key="1">
    <citation type="submission" date="2019-02" db="EMBL/GenBank/DDBJ databases">
        <title>Arundinibacter roseus gen. nov., sp. nov., a new member of the family Cytophagaceae.</title>
        <authorList>
            <person name="Szuroczki S."/>
            <person name="Khayer B."/>
            <person name="Sproer C."/>
            <person name="Toumi M."/>
            <person name="Szabo A."/>
            <person name="Felfoldi T."/>
            <person name="Schumann P."/>
            <person name="Toth E."/>
        </authorList>
    </citation>
    <scope>NUCLEOTIDE SEQUENCE [LARGE SCALE GENOMIC DNA]</scope>
    <source>
        <strain evidence="2 3">DMA-k-7a</strain>
    </source>
</reference>
<sequence>MKLVQAEIYILKELQKNLSSSLYYHSLAHVLDVSDSAIRIALSEGITDPHSLALLRTAALFHDAGFMVTYDGHEDQGCQIVHEILPAYEYSTHDIQAVCGMIQATKIPQTPKNHLEEIICDADLDYLGRDDFSIIADQLFLELKERAIVPNKETWDLIQVRFMENHRYWTVTSLTDRAPRKQQHLEKLRHSVQLQNKS</sequence>
<dbReference type="Pfam" id="PF01966">
    <property type="entry name" value="HD"/>
    <property type="match status" value="1"/>
</dbReference>
<dbReference type="InterPro" id="IPR003607">
    <property type="entry name" value="HD/PDEase_dom"/>
</dbReference>
<gene>
    <name evidence="2" type="ORF">EZE20_18055</name>
</gene>
<evidence type="ECO:0000313" key="2">
    <source>
        <dbReference type="EMBL" id="TDB62289.1"/>
    </source>
</evidence>
<dbReference type="InterPro" id="IPR006674">
    <property type="entry name" value="HD_domain"/>
</dbReference>
<dbReference type="AlphaFoldDB" id="A0A4R4K7Y6"/>